<accession>A0A392PIV6</accession>
<dbReference type="Gene3D" id="3.60.10.10">
    <property type="entry name" value="Endonuclease/exonuclease/phosphatase"/>
    <property type="match status" value="1"/>
</dbReference>
<evidence type="ECO:0000313" key="2">
    <source>
        <dbReference type="EMBL" id="MCI11577.1"/>
    </source>
</evidence>
<organism evidence="2 3">
    <name type="scientific">Trifolium medium</name>
    <dbReference type="NCBI Taxonomy" id="97028"/>
    <lineage>
        <taxon>Eukaryota</taxon>
        <taxon>Viridiplantae</taxon>
        <taxon>Streptophyta</taxon>
        <taxon>Embryophyta</taxon>
        <taxon>Tracheophyta</taxon>
        <taxon>Spermatophyta</taxon>
        <taxon>Magnoliopsida</taxon>
        <taxon>eudicotyledons</taxon>
        <taxon>Gunneridae</taxon>
        <taxon>Pentapetalae</taxon>
        <taxon>rosids</taxon>
        <taxon>fabids</taxon>
        <taxon>Fabales</taxon>
        <taxon>Fabaceae</taxon>
        <taxon>Papilionoideae</taxon>
        <taxon>50 kb inversion clade</taxon>
        <taxon>NPAAA clade</taxon>
        <taxon>Hologalegina</taxon>
        <taxon>IRL clade</taxon>
        <taxon>Trifolieae</taxon>
        <taxon>Trifolium</taxon>
    </lineage>
</organism>
<dbReference type="InterPro" id="IPR005135">
    <property type="entry name" value="Endo/exonuclease/phosphatase"/>
</dbReference>
<dbReference type="Proteomes" id="UP000265520">
    <property type="component" value="Unassembled WGS sequence"/>
</dbReference>
<feature type="domain" description="Endonuclease/exonuclease/phosphatase" evidence="1">
    <location>
        <begin position="25"/>
        <end position="195"/>
    </location>
</feature>
<feature type="non-terminal residue" evidence="2">
    <location>
        <position position="207"/>
    </location>
</feature>
<proteinExistence type="predicted"/>
<dbReference type="PANTHER" id="PTHR33710:SF71">
    <property type="entry name" value="ENDONUCLEASE_EXONUCLEASE_PHOSPHATASE DOMAIN-CONTAINING PROTEIN"/>
    <property type="match status" value="1"/>
</dbReference>
<keyword evidence="3" id="KW-1185">Reference proteome</keyword>
<dbReference type="AlphaFoldDB" id="A0A392PIV6"/>
<name>A0A392PIV6_9FABA</name>
<dbReference type="Pfam" id="PF03372">
    <property type="entry name" value="Exo_endo_phos"/>
    <property type="match status" value="1"/>
</dbReference>
<evidence type="ECO:0000313" key="3">
    <source>
        <dbReference type="Proteomes" id="UP000265520"/>
    </source>
</evidence>
<dbReference type="GO" id="GO:0003824">
    <property type="term" value="F:catalytic activity"/>
    <property type="evidence" value="ECO:0007669"/>
    <property type="project" value="InterPro"/>
</dbReference>
<dbReference type="SUPFAM" id="SSF56219">
    <property type="entry name" value="DNase I-like"/>
    <property type="match status" value="1"/>
</dbReference>
<evidence type="ECO:0000259" key="1">
    <source>
        <dbReference type="Pfam" id="PF03372"/>
    </source>
</evidence>
<dbReference type="InterPro" id="IPR036691">
    <property type="entry name" value="Endo/exonu/phosph_ase_sf"/>
</dbReference>
<reference evidence="2 3" key="1">
    <citation type="journal article" date="2018" name="Front. Plant Sci.">
        <title>Red Clover (Trifolium pratense) and Zigzag Clover (T. medium) - A Picture of Genomic Similarities and Differences.</title>
        <authorList>
            <person name="Dluhosova J."/>
            <person name="Istvanek J."/>
            <person name="Nedelnik J."/>
            <person name="Repkova J."/>
        </authorList>
    </citation>
    <scope>NUCLEOTIDE SEQUENCE [LARGE SCALE GENOMIC DNA]</scope>
    <source>
        <strain evidence="3">cv. 10/8</strain>
        <tissue evidence="2">Leaf</tissue>
    </source>
</reference>
<protein>
    <recommendedName>
        <fullName evidence="1">Endonuclease/exonuclease/phosphatase domain-containing protein</fullName>
    </recommendedName>
</protein>
<sequence>METRLKSSEFDRIKYRCGFNSCLVVDCNGVGRERAGGLALMWNDESNISILSFSLNHICGSVADPNHNELWYLVACYGHPEEQHKKKTWDLIEHLVSQVGNKVICFGDFNDVVSAEDKSGGNPRTTSQLAIGRGVMSDCGLAEFGFEGYPFTWSNGREGEDNVQCRLDRAMGTEDFANRFSPIRVLHLPRYGSDHAAVLIHLEADPR</sequence>
<dbReference type="PANTHER" id="PTHR33710">
    <property type="entry name" value="BNAC02G09200D PROTEIN"/>
    <property type="match status" value="1"/>
</dbReference>
<dbReference type="EMBL" id="LXQA010080682">
    <property type="protein sequence ID" value="MCI11577.1"/>
    <property type="molecule type" value="Genomic_DNA"/>
</dbReference>
<comment type="caution">
    <text evidence="2">The sequence shown here is derived from an EMBL/GenBank/DDBJ whole genome shotgun (WGS) entry which is preliminary data.</text>
</comment>